<dbReference type="GO" id="GO:0004672">
    <property type="term" value="F:protein kinase activity"/>
    <property type="evidence" value="ECO:0007669"/>
    <property type="project" value="InterPro"/>
</dbReference>
<evidence type="ECO:0000313" key="8">
    <source>
        <dbReference type="EMBL" id="KAI5447426.1"/>
    </source>
</evidence>
<feature type="compositionally biased region" description="Basic and acidic residues" evidence="6">
    <location>
        <begin position="460"/>
        <end position="475"/>
    </location>
</feature>
<keyword evidence="3" id="KW-0418">Kinase</keyword>
<dbReference type="Pfam" id="PF24970">
    <property type="entry name" value="ARM_RUK"/>
    <property type="match status" value="1"/>
</dbReference>
<dbReference type="PROSITE" id="PS50011">
    <property type="entry name" value="PROTEIN_KINASE_DOM"/>
    <property type="match status" value="1"/>
</dbReference>
<sequence>MNQYHIYEAIGRGRYSTVYKGRKKKTIEYFAIKSVDKSQKNKVLQEVRILHTLDHRNVLRFYSWYETSAHLWLVLEYCVGGDLLSILRQDIQLPEDSVNELACDLVRALQYLHSNGIIYCDLKPSNILLDENGRTKLCDFGLARKLKEISKVPSSSLPPAKRGTPSYMAPELFEDGGVHSYASDFWALGCVLYECYAGRPPFVGREFTHLVKSIISDPTPPLPGNPSRPFVNLINSLLVKDPAERIQWPELCGHAFWKTKFSLVSLPSQPAFDDMIELHAKPCLSERNGDKSSHNRTPPKYREKDMKGVLKKDENSGLRGIETPTRATPNSHRTQTKGSGRTIEVKQKDSSNIKKGLNLLRLSRIAKSNLQKENEKENYRRPLPNSSEKDADVKIENTDMELDFNENSEEDTLEETDGSEHTPVPNEKMANNFHNQGKADDTENVIHQLDTLSVTTPASEDSRSFDHESTPDRSDISAISPSVSPLVKKHRPKEDLGSVLDSDSARSSNDNSQVIWHPSDLSVRPVMPSRKVDKGSEVIPSLPFEALQAPDFVKMPKEQLEAVHNRIASILNGNTSIGEKQNVVRYLEMLSSNADAANILTNGPIMLILVKLLRQSKASALRVQLASLIGLLIRHSTFVDDSLANSGILGSLTDGLRDRQEKVRRFSMAALGELLFYISTQSADSKDNTPLESPSKDNRTAHGWQVPNSLISLVTSILRKGEDDITQLYALRTVENICSQGGVWVGRLTSQDVINNLCYIYRAAGKQESMRLTAGSCLVRLVRFNPPSIQSVIEKLSFKDLASALVKGSPREQQISLNLLNSAMLGSHMLTNVGRYLIQLSEDKNLIPSLLSLVEQGSEVLKGKALVFVALLCKHGRRWLPQFFCSHKLLSVVDRLGKEKDAFVRQCLVAFLHIVASTIPGLLDMITGDIQQMMGGRRHGHISSLTGRSAPKANINLFPVVLHLLESSAFKHKVATLPVLRQLANLIKLAEAPFQGRDDFQITLLRILESLTEESSVILGNPDIFIREILPSLTVLYKGNKDGDARFLCLKIFFDVMIILLSEPIEEEQRLNDLKFVSNTHFLPLYPTLIEDEDPIPIFAQKLLVMLLEFSFISIPDILHLKTISQCFEFLLGDLSNANVNNIKLCLALASAPEMESKLLSQLKVVRRIGNFLEFVCAKGMEDLLEPTLGLCRAFLARSVFGHTTEPTLLGDCPPEVSGVVDPQQCVRDITDFGSNVGVFLELSASRETSIADIASECVILLLKAAPREATTGLLTNLPKVTVILESWSKGIPHLTVQRMLHALGYACKQYLLHAMILSISIPEISRIEGIVSELKSSSVPALAKTAGLAASELQRLPRCI</sequence>
<dbReference type="InterPro" id="IPR016024">
    <property type="entry name" value="ARM-type_fold"/>
</dbReference>
<dbReference type="PANTHER" id="PTHR46562:SF1">
    <property type="entry name" value="SERINE_THREONINE-PROTEIN KINASE ULK4"/>
    <property type="match status" value="1"/>
</dbReference>
<dbReference type="Gramene" id="Psat1g186920.1">
    <property type="protein sequence ID" value="Psat1g186920.1.cds"/>
    <property type="gene ID" value="Psat1g186920"/>
</dbReference>
<evidence type="ECO:0000259" key="7">
    <source>
        <dbReference type="PROSITE" id="PS50011"/>
    </source>
</evidence>
<dbReference type="GO" id="GO:0000914">
    <property type="term" value="P:phragmoplast assembly"/>
    <property type="evidence" value="ECO:0007669"/>
    <property type="project" value="InterPro"/>
</dbReference>
<feature type="region of interest" description="Disordered" evidence="6">
    <location>
        <begin position="453"/>
        <end position="515"/>
    </location>
</feature>
<dbReference type="InterPro" id="IPR008271">
    <property type="entry name" value="Ser/Thr_kinase_AS"/>
</dbReference>
<evidence type="ECO:0000256" key="4">
    <source>
        <dbReference type="ARBA" id="ARBA00022840"/>
    </source>
</evidence>
<dbReference type="PANTHER" id="PTHR46562">
    <property type="entry name" value="SERINE/THREONINE-KINASE ULK4-LIKE PROTEIN-RELATED"/>
    <property type="match status" value="1"/>
</dbReference>
<feature type="compositionally biased region" description="Low complexity" evidence="6">
    <location>
        <begin position="501"/>
        <end position="512"/>
    </location>
</feature>
<organism evidence="8 9">
    <name type="scientific">Pisum sativum</name>
    <name type="common">Garden pea</name>
    <name type="synonym">Lathyrus oleraceus</name>
    <dbReference type="NCBI Taxonomy" id="3888"/>
    <lineage>
        <taxon>Eukaryota</taxon>
        <taxon>Viridiplantae</taxon>
        <taxon>Streptophyta</taxon>
        <taxon>Embryophyta</taxon>
        <taxon>Tracheophyta</taxon>
        <taxon>Spermatophyta</taxon>
        <taxon>Magnoliopsida</taxon>
        <taxon>eudicotyledons</taxon>
        <taxon>Gunneridae</taxon>
        <taxon>Pentapetalae</taxon>
        <taxon>rosids</taxon>
        <taxon>fabids</taxon>
        <taxon>Fabales</taxon>
        <taxon>Fabaceae</taxon>
        <taxon>Papilionoideae</taxon>
        <taxon>50 kb inversion clade</taxon>
        <taxon>NPAAA clade</taxon>
        <taxon>Hologalegina</taxon>
        <taxon>IRL clade</taxon>
        <taxon>Fabeae</taxon>
        <taxon>Lathyrus</taxon>
    </lineage>
</organism>
<feature type="compositionally biased region" description="Acidic residues" evidence="6">
    <location>
        <begin position="398"/>
        <end position="417"/>
    </location>
</feature>
<dbReference type="SMART" id="SM00220">
    <property type="entry name" value="S_TKc"/>
    <property type="match status" value="1"/>
</dbReference>
<dbReference type="Proteomes" id="UP001058974">
    <property type="component" value="Chromosome 1"/>
</dbReference>
<dbReference type="PROSITE" id="PS00107">
    <property type="entry name" value="PROTEIN_KINASE_ATP"/>
    <property type="match status" value="1"/>
</dbReference>
<dbReference type="GO" id="GO:0005524">
    <property type="term" value="F:ATP binding"/>
    <property type="evidence" value="ECO:0007669"/>
    <property type="project" value="UniProtKB-UniRule"/>
</dbReference>
<feature type="compositionally biased region" description="Polar residues" evidence="6">
    <location>
        <begin position="325"/>
        <end position="339"/>
    </location>
</feature>
<reference evidence="8 9" key="1">
    <citation type="journal article" date="2022" name="Nat. Genet.">
        <title>Improved pea reference genome and pan-genome highlight genomic features and evolutionary characteristics.</title>
        <authorList>
            <person name="Yang T."/>
            <person name="Liu R."/>
            <person name="Luo Y."/>
            <person name="Hu S."/>
            <person name="Wang D."/>
            <person name="Wang C."/>
            <person name="Pandey M.K."/>
            <person name="Ge S."/>
            <person name="Xu Q."/>
            <person name="Li N."/>
            <person name="Li G."/>
            <person name="Huang Y."/>
            <person name="Saxena R.K."/>
            <person name="Ji Y."/>
            <person name="Li M."/>
            <person name="Yan X."/>
            <person name="He Y."/>
            <person name="Liu Y."/>
            <person name="Wang X."/>
            <person name="Xiang C."/>
            <person name="Varshney R.K."/>
            <person name="Ding H."/>
            <person name="Gao S."/>
            <person name="Zong X."/>
        </authorList>
    </citation>
    <scope>NUCLEOTIDE SEQUENCE [LARGE SCALE GENOMIC DNA]</scope>
    <source>
        <strain evidence="8 9">cv. Zhongwan 6</strain>
    </source>
</reference>
<dbReference type="Gramene" id="Psat01G0503800-T1">
    <property type="protein sequence ID" value="KAI5447426.1"/>
    <property type="gene ID" value="KIW84_015038"/>
</dbReference>
<feature type="region of interest" description="Disordered" evidence="6">
    <location>
        <begin position="371"/>
        <end position="438"/>
    </location>
</feature>
<dbReference type="GO" id="GO:0008017">
    <property type="term" value="F:microtubule binding"/>
    <property type="evidence" value="ECO:0007669"/>
    <property type="project" value="InterPro"/>
</dbReference>
<evidence type="ECO:0000313" key="9">
    <source>
        <dbReference type="Proteomes" id="UP001058974"/>
    </source>
</evidence>
<evidence type="ECO:0000256" key="2">
    <source>
        <dbReference type="ARBA" id="ARBA00022741"/>
    </source>
</evidence>
<dbReference type="InterPro" id="IPR017441">
    <property type="entry name" value="Protein_kinase_ATP_BS"/>
</dbReference>
<evidence type="ECO:0000256" key="1">
    <source>
        <dbReference type="ARBA" id="ARBA00022679"/>
    </source>
</evidence>
<feature type="domain" description="Protein kinase" evidence="7">
    <location>
        <begin position="4"/>
        <end position="257"/>
    </location>
</feature>
<dbReference type="InterPro" id="IPR011009">
    <property type="entry name" value="Kinase-like_dom_sf"/>
</dbReference>
<dbReference type="SUPFAM" id="SSF48371">
    <property type="entry name" value="ARM repeat"/>
    <property type="match status" value="1"/>
</dbReference>
<feature type="compositionally biased region" description="Basic and acidic residues" evidence="6">
    <location>
        <begin position="387"/>
        <end position="397"/>
    </location>
</feature>
<proteinExistence type="predicted"/>
<dbReference type="InterPro" id="IPR056980">
    <property type="entry name" value="ARM_RUK"/>
</dbReference>
<dbReference type="OrthoDB" id="24822at2759"/>
<dbReference type="InterPro" id="IPR000719">
    <property type="entry name" value="Prot_kinase_dom"/>
</dbReference>
<name>A0A9D5BPN9_PEA</name>
<dbReference type="PROSITE" id="PS00108">
    <property type="entry name" value="PROTEIN_KINASE_ST"/>
    <property type="match status" value="1"/>
</dbReference>
<gene>
    <name evidence="8" type="ORF">KIW84_015038</name>
</gene>
<evidence type="ECO:0000256" key="6">
    <source>
        <dbReference type="SAM" id="MobiDB-lite"/>
    </source>
</evidence>
<dbReference type="SUPFAM" id="SSF56112">
    <property type="entry name" value="Protein kinase-like (PK-like)"/>
    <property type="match status" value="1"/>
</dbReference>
<keyword evidence="1" id="KW-0808">Transferase</keyword>
<evidence type="ECO:0000256" key="5">
    <source>
        <dbReference type="PROSITE-ProRule" id="PRU10141"/>
    </source>
</evidence>
<keyword evidence="2 5" id="KW-0547">Nucleotide-binding</keyword>
<accession>A0A9D5BPN9</accession>
<keyword evidence="4 5" id="KW-0067">ATP-binding</keyword>
<keyword evidence="9" id="KW-1185">Reference proteome</keyword>
<dbReference type="FunFam" id="3.30.200.20:FF:000042">
    <property type="entry name" value="Aurora kinase A"/>
    <property type="match status" value="1"/>
</dbReference>
<dbReference type="Pfam" id="PF00069">
    <property type="entry name" value="Pkinase"/>
    <property type="match status" value="1"/>
</dbReference>
<dbReference type="CDD" id="cd14010">
    <property type="entry name" value="STKc_ULK4"/>
    <property type="match status" value="1"/>
</dbReference>
<feature type="binding site" evidence="5">
    <location>
        <position position="33"/>
    </location>
    <ligand>
        <name>ATP</name>
        <dbReference type="ChEBI" id="CHEBI:30616"/>
    </ligand>
</feature>
<dbReference type="InterPro" id="IPR011989">
    <property type="entry name" value="ARM-like"/>
</dbReference>
<dbReference type="InterPro" id="IPR056981">
    <property type="entry name" value="HEAT_ULK4_RUNKEL"/>
</dbReference>
<dbReference type="EMBL" id="JAMSHJ010000001">
    <property type="protein sequence ID" value="KAI5447426.1"/>
    <property type="molecule type" value="Genomic_DNA"/>
</dbReference>
<dbReference type="InterPro" id="IPR044591">
    <property type="entry name" value="RUK"/>
</dbReference>
<dbReference type="Gramene" id="PSAT_LOCUS4336_t1">
    <property type="protein sequence ID" value="CAL5183804.1"/>
    <property type="gene ID" value="PSAT_LOCUS4336"/>
</dbReference>
<feature type="compositionally biased region" description="Basic and acidic residues" evidence="6">
    <location>
        <begin position="300"/>
        <end position="316"/>
    </location>
</feature>
<comment type="caution">
    <text evidence="8">The sequence shown here is derived from an EMBL/GenBank/DDBJ whole genome shotgun (WGS) entry which is preliminary data.</text>
</comment>
<protein>
    <recommendedName>
        <fullName evidence="7">Protein kinase domain-containing protein</fullName>
    </recommendedName>
</protein>
<feature type="region of interest" description="Disordered" evidence="6">
    <location>
        <begin position="283"/>
        <end position="350"/>
    </location>
</feature>
<evidence type="ECO:0000256" key="3">
    <source>
        <dbReference type="ARBA" id="ARBA00022777"/>
    </source>
</evidence>
<dbReference type="Pfam" id="PF23606">
    <property type="entry name" value="HEAT_ULK4"/>
    <property type="match status" value="1"/>
</dbReference>
<dbReference type="Gene3D" id="1.25.10.10">
    <property type="entry name" value="Leucine-rich Repeat Variant"/>
    <property type="match status" value="1"/>
</dbReference>
<feature type="compositionally biased region" description="Basic and acidic residues" evidence="6">
    <location>
        <begin position="371"/>
        <end position="380"/>
    </location>
</feature>
<dbReference type="Gene3D" id="1.10.510.10">
    <property type="entry name" value="Transferase(Phosphotransferase) domain 1"/>
    <property type="match status" value="1"/>
</dbReference>